<dbReference type="AlphaFoldDB" id="A0AAN4R1Y2"/>
<evidence type="ECO:0000313" key="2">
    <source>
        <dbReference type="Proteomes" id="UP000321287"/>
    </source>
</evidence>
<comment type="caution">
    <text evidence="1">The sequence shown here is derived from an EMBL/GenBank/DDBJ whole genome shotgun (WGS) entry which is preliminary data.</text>
</comment>
<accession>A0AAN4R1Y2</accession>
<organism evidence="1 2">
    <name type="scientific">Asaia bogorensis NBRC 16594</name>
    <dbReference type="NCBI Taxonomy" id="1231624"/>
    <lineage>
        <taxon>Bacteria</taxon>
        <taxon>Pseudomonadati</taxon>
        <taxon>Pseudomonadota</taxon>
        <taxon>Alphaproteobacteria</taxon>
        <taxon>Acetobacterales</taxon>
        <taxon>Acetobacteraceae</taxon>
        <taxon>Asaia</taxon>
    </lineage>
</organism>
<keyword evidence="2" id="KW-1185">Reference proteome</keyword>
<name>A0AAN4R1Y2_9PROT</name>
<gene>
    <name evidence="1" type="ORF">ABO01nite_07490</name>
</gene>
<proteinExistence type="predicted"/>
<dbReference type="EMBL" id="BJVS01000002">
    <property type="protein sequence ID" value="GEL52742.1"/>
    <property type="molecule type" value="Genomic_DNA"/>
</dbReference>
<sequence length="107" mass="11884">MNSGPARECRGLQVIRCDLLDPPDHDAICIVFNRWWPAIMSGKHQAKKLRLIPGKSDIGLALCKQGPLGIRLLVCGQQYFAKHLETMHGYSGQKSLFVSKMSVGRHG</sequence>
<dbReference type="Proteomes" id="UP000321287">
    <property type="component" value="Unassembled WGS sequence"/>
</dbReference>
<reference evidence="1 2" key="1">
    <citation type="submission" date="2019-07" db="EMBL/GenBank/DDBJ databases">
        <title>Whole genome shotgun sequence of Asaia bogorensis NBRC 16594.</title>
        <authorList>
            <person name="Hosoyama A."/>
            <person name="Uohara A."/>
            <person name="Ohji S."/>
            <person name="Ichikawa N."/>
        </authorList>
    </citation>
    <scope>NUCLEOTIDE SEQUENCE [LARGE SCALE GENOMIC DNA]</scope>
    <source>
        <strain evidence="1 2">NBRC 16594</strain>
    </source>
</reference>
<evidence type="ECO:0000313" key="1">
    <source>
        <dbReference type="EMBL" id="GEL52742.1"/>
    </source>
</evidence>
<protein>
    <submittedName>
        <fullName evidence="1">Uncharacterized protein</fullName>
    </submittedName>
</protein>